<evidence type="ECO:0000313" key="3">
    <source>
        <dbReference type="Proteomes" id="UP000005297"/>
    </source>
</evidence>
<dbReference type="HOGENOM" id="CLU_2012505_0_0_0"/>
<accession>Q0EYP6</accession>
<keyword evidence="1" id="KW-0732">Signal</keyword>
<name>Q0EYP6_9PROT</name>
<protein>
    <recommendedName>
        <fullName evidence="4">Lipoprotein</fullName>
    </recommendedName>
</protein>
<evidence type="ECO:0000313" key="2">
    <source>
        <dbReference type="EMBL" id="EAU54321.1"/>
    </source>
</evidence>
<dbReference type="EMBL" id="AATS01000009">
    <property type="protein sequence ID" value="EAU54321.1"/>
    <property type="molecule type" value="Genomic_DNA"/>
</dbReference>
<proteinExistence type="predicted"/>
<feature type="chain" id="PRO_5004171301" description="Lipoprotein" evidence="1">
    <location>
        <begin position="23"/>
        <end position="123"/>
    </location>
</feature>
<dbReference type="AlphaFoldDB" id="Q0EYP6"/>
<dbReference type="OrthoDB" id="9907624at2"/>
<dbReference type="STRING" id="314344.AL013_08145"/>
<keyword evidence="3" id="KW-1185">Reference proteome</keyword>
<dbReference type="Proteomes" id="UP000005297">
    <property type="component" value="Unassembled WGS sequence"/>
</dbReference>
<sequence length="123" mass="13646">MINRATILALIFTLLTLSGCMGGDNPVPATTITQLNGEWLQDDGSARVRFYEDETVKLTMPDEKPPLRLLSILEVIKDDQIGFGVNDRWNGPVHVVLAKDGRSLQLIFPGDPDRTLNFHLASE</sequence>
<dbReference type="RefSeq" id="WP_009851776.1">
    <property type="nucleotide sequence ID" value="NZ_DS022296.1"/>
</dbReference>
<dbReference type="PROSITE" id="PS51257">
    <property type="entry name" value="PROKAR_LIPOPROTEIN"/>
    <property type="match status" value="1"/>
</dbReference>
<reference evidence="2 3" key="1">
    <citation type="submission" date="2006-09" db="EMBL/GenBank/DDBJ databases">
        <authorList>
            <person name="Emerson D."/>
            <person name="Ferriera S."/>
            <person name="Johnson J."/>
            <person name="Kravitz S."/>
            <person name="Halpern A."/>
            <person name="Remington K."/>
            <person name="Beeson K."/>
            <person name="Tran B."/>
            <person name="Rogers Y.-H."/>
            <person name="Friedman R."/>
            <person name="Venter J.C."/>
        </authorList>
    </citation>
    <scope>NUCLEOTIDE SEQUENCE [LARGE SCALE GENOMIC DNA]</scope>
    <source>
        <strain evidence="2 3">PV-1</strain>
    </source>
</reference>
<organism evidence="2 3">
    <name type="scientific">Mariprofundus ferrooxydans PV-1</name>
    <dbReference type="NCBI Taxonomy" id="314345"/>
    <lineage>
        <taxon>Bacteria</taxon>
        <taxon>Pseudomonadati</taxon>
        <taxon>Pseudomonadota</taxon>
        <taxon>Candidatius Mariprofundia</taxon>
        <taxon>Mariprofundales</taxon>
        <taxon>Mariprofundaceae</taxon>
        <taxon>Mariprofundus</taxon>
    </lineage>
</organism>
<evidence type="ECO:0008006" key="4">
    <source>
        <dbReference type="Google" id="ProtNLM"/>
    </source>
</evidence>
<evidence type="ECO:0000256" key="1">
    <source>
        <dbReference type="SAM" id="SignalP"/>
    </source>
</evidence>
<dbReference type="InParanoid" id="Q0EYP6"/>
<gene>
    <name evidence="2" type="ORF">SPV1_00040</name>
</gene>
<feature type="signal peptide" evidence="1">
    <location>
        <begin position="1"/>
        <end position="22"/>
    </location>
</feature>
<comment type="caution">
    <text evidence="2">The sequence shown here is derived from an EMBL/GenBank/DDBJ whole genome shotgun (WGS) entry which is preliminary data.</text>
</comment>